<feature type="region of interest" description="Disordered" evidence="2">
    <location>
        <begin position="461"/>
        <end position="494"/>
    </location>
</feature>
<gene>
    <name evidence="5" type="ORF">GA_TR3343_c0_g1_i1_g.10384</name>
</gene>
<dbReference type="InterPro" id="IPR009044">
    <property type="entry name" value="ssDNA-bd_transcriptional_reg"/>
</dbReference>
<dbReference type="InterPro" id="IPR014876">
    <property type="entry name" value="DEK_C"/>
</dbReference>
<feature type="region of interest" description="Disordered" evidence="2">
    <location>
        <begin position="75"/>
        <end position="106"/>
    </location>
</feature>
<dbReference type="Pfam" id="PF08766">
    <property type="entry name" value="DEK_C"/>
    <property type="match status" value="1"/>
</dbReference>
<dbReference type="PANTHER" id="PTHR47592">
    <property type="entry name" value="PBF68 PROTEIN"/>
    <property type="match status" value="1"/>
</dbReference>
<accession>A0A1J3CLK3</accession>
<evidence type="ECO:0000256" key="1">
    <source>
        <dbReference type="PROSITE-ProRule" id="PRU00047"/>
    </source>
</evidence>
<dbReference type="GO" id="GO:0006355">
    <property type="term" value="P:regulation of DNA-templated transcription"/>
    <property type="evidence" value="ECO:0007669"/>
    <property type="project" value="InterPro"/>
</dbReference>
<evidence type="ECO:0000259" key="4">
    <source>
        <dbReference type="PROSITE" id="PS51998"/>
    </source>
</evidence>
<dbReference type="PANTHER" id="PTHR47592:SF6">
    <property type="entry name" value="PBF68 PROTEIN"/>
    <property type="match status" value="1"/>
</dbReference>
<dbReference type="GO" id="GO:0008270">
    <property type="term" value="F:zinc ion binding"/>
    <property type="evidence" value="ECO:0007669"/>
    <property type="project" value="UniProtKB-KW"/>
</dbReference>
<organism evidence="5">
    <name type="scientific">Noccaea caerulescens</name>
    <name type="common">Alpine penny-cress</name>
    <name type="synonym">Thlaspi caerulescens</name>
    <dbReference type="NCBI Taxonomy" id="107243"/>
    <lineage>
        <taxon>Eukaryota</taxon>
        <taxon>Viridiplantae</taxon>
        <taxon>Streptophyta</taxon>
        <taxon>Embryophyta</taxon>
        <taxon>Tracheophyta</taxon>
        <taxon>Spermatophyta</taxon>
        <taxon>Magnoliopsida</taxon>
        <taxon>eudicotyledons</taxon>
        <taxon>Gunneridae</taxon>
        <taxon>Pentapetalae</taxon>
        <taxon>rosids</taxon>
        <taxon>malvids</taxon>
        <taxon>Brassicales</taxon>
        <taxon>Brassicaceae</taxon>
        <taxon>Coluteocarpeae</taxon>
        <taxon>Noccaea</taxon>
    </lineage>
</organism>
<dbReference type="GO" id="GO:0003677">
    <property type="term" value="F:DNA binding"/>
    <property type="evidence" value="ECO:0007669"/>
    <property type="project" value="InterPro"/>
</dbReference>
<dbReference type="Pfam" id="PF14223">
    <property type="entry name" value="Retrotran_gag_2"/>
    <property type="match status" value="1"/>
</dbReference>
<feature type="domain" description="CCHC-type" evidence="3">
    <location>
        <begin position="442"/>
        <end position="455"/>
    </location>
</feature>
<protein>
    <submittedName>
        <fullName evidence="5">RNA polymerase II transcriptional coactivator KELP</fullName>
    </submittedName>
</protein>
<dbReference type="PROSITE" id="PS50158">
    <property type="entry name" value="ZF_CCHC"/>
    <property type="match status" value="1"/>
</dbReference>
<feature type="domain" description="DEK-C" evidence="4">
    <location>
        <begin position="13"/>
        <end position="70"/>
    </location>
</feature>
<keyword evidence="1" id="KW-0479">Metal-binding</keyword>
<name>A0A1J3CLK3_NOCCA</name>
<dbReference type="InterPro" id="IPR001878">
    <property type="entry name" value="Znf_CCHC"/>
</dbReference>
<evidence type="ECO:0000313" key="5">
    <source>
        <dbReference type="EMBL" id="JAU08819.1"/>
    </source>
</evidence>
<dbReference type="PROSITE" id="PS51998">
    <property type="entry name" value="DEK_C"/>
    <property type="match status" value="1"/>
</dbReference>
<dbReference type="EMBL" id="GEVI01023501">
    <property type="protein sequence ID" value="JAU08819.1"/>
    <property type="molecule type" value="Transcribed_RNA"/>
</dbReference>
<reference evidence="5" key="1">
    <citation type="submission" date="2016-07" db="EMBL/GenBank/DDBJ databases">
        <title>De novo transcriptome assembly of four accessions of the metal hyperaccumulator plant Noccaea caerulescens.</title>
        <authorList>
            <person name="Blande D."/>
            <person name="Halimaa P."/>
            <person name="Tervahauta A.I."/>
            <person name="Aarts M.G."/>
            <person name="Karenlampi S.O."/>
        </authorList>
    </citation>
    <scope>NUCLEOTIDE SEQUENCE</scope>
</reference>
<keyword evidence="1" id="KW-0862">Zinc</keyword>
<dbReference type="Gene3D" id="2.30.31.10">
    <property type="entry name" value="Transcriptional Coactivator Pc4, Chain A"/>
    <property type="match status" value="1"/>
</dbReference>
<feature type="region of interest" description="Disordered" evidence="2">
    <location>
        <begin position="404"/>
        <end position="429"/>
    </location>
</feature>
<dbReference type="AlphaFoldDB" id="A0A1J3CLK3"/>
<proteinExistence type="predicted"/>
<keyword evidence="1" id="KW-0863">Zinc-finger</keyword>
<feature type="compositionally biased region" description="Polar residues" evidence="2">
    <location>
        <begin position="470"/>
        <end position="494"/>
    </location>
</feature>
<sequence length="494" mass="55985">MANLLDSTETMELVTAQKIEEAVKDILREADMDQMTEFKLRIAASAKLGFDLSETNYRKLVRDVLEAFLLSNPGDEAANGEESVPEMVAPAEKEKETGSGAAATSAGGEDERIICKLSEKRNAKVEKYRGQAFLTIGETSQENGKPFRGVHLSGNQWYVIKKNFAAIEEGIKQCQSKLRSESKQNGDTSKAVDNNTTCGFSMIETSRFDGKSYLCWSSQMELFLKQLNLSYVLSEPCPLTNSSEINPREISRADAAGKNWLRDDYLCHNHLLNSLSDHLYRQYSKKFKHAKELWDDLKWVYQFEESNSKRSQVRKYIEFKMVEERPILEQVQDINKIADSIVSAGMFLDETFHVSTIISKFPLSWSGFSTRLMEEEFLPVWMLMERVKAEELLRNKAQRVTYRPATGSSQMERLHSLGGRGSQSIGWKRKEPERDGRVVIVCDNCGRRGHLAKNCWGKTSDERASWKPNRVTTSSATAPVVSETQATTTNNDKE</sequence>
<evidence type="ECO:0000256" key="2">
    <source>
        <dbReference type="SAM" id="MobiDB-lite"/>
    </source>
</evidence>
<evidence type="ECO:0000259" key="3">
    <source>
        <dbReference type="PROSITE" id="PS50158"/>
    </source>
</evidence>